<evidence type="ECO:0000313" key="9">
    <source>
        <dbReference type="EMBL" id="SDD87235.1"/>
    </source>
</evidence>
<evidence type="ECO:0000256" key="5">
    <source>
        <dbReference type="ARBA" id="ARBA00022932"/>
    </source>
</evidence>
<evidence type="ECO:0000256" key="7">
    <source>
        <dbReference type="ARBA" id="ARBA00049244"/>
    </source>
</evidence>
<dbReference type="Proteomes" id="UP000198717">
    <property type="component" value="Unassembled WGS sequence"/>
</dbReference>
<proteinExistence type="inferred from homology"/>
<evidence type="ECO:0000256" key="1">
    <source>
        <dbReference type="ARBA" id="ARBA00012417"/>
    </source>
</evidence>
<dbReference type="InterPro" id="IPR005790">
    <property type="entry name" value="DNA_polIII_delta"/>
</dbReference>
<dbReference type="GO" id="GO:0003677">
    <property type="term" value="F:DNA binding"/>
    <property type="evidence" value="ECO:0007669"/>
    <property type="project" value="InterPro"/>
</dbReference>
<evidence type="ECO:0000256" key="4">
    <source>
        <dbReference type="ARBA" id="ARBA00022705"/>
    </source>
</evidence>
<dbReference type="PANTHER" id="PTHR34388">
    <property type="entry name" value="DNA POLYMERASE III SUBUNIT DELTA"/>
    <property type="match status" value="1"/>
</dbReference>
<dbReference type="NCBIfam" id="TIGR01128">
    <property type="entry name" value="holA"/>
    <property type="match status" value="1"/>
</dbReference>
<dbReference type="GO" id="GO:0003887">
    <property type="term" value="F:DNA-directed DNA polymerase activity"/>
    <property type="evidence" value="ECO:0007669"/>
    <property type="project" value="UniProtKB-KW"/>
</dbReference>
<dbReference type="SUPFAM" id="SSF48019">
    <property type="entry name" value="post-AAA+ oligomerization domain-like"/>
    <property type="match status" value="1"/>
</dbReference>
<dbReference type="Gene3D" id="1.10.8.60">
    <property type="match status" value="1"/>
</dbReference>
<reference evidence="9 10" key="1">
    <citation type="submission" date="2016-10" db="EMBL/GenBank/DDBJ databases">
        <authorList>
            <person name="Varghese N."/>
            <person name="Submissions S."/>
        </authorList>
    </citation>
    <scope>NUCLEOTIDE SEQUENCE [LARGE SCALE GENOMIC DNA]</scope>
    <source>
        <strain evidence="9 10">DSM 2260</strain>
    </source>
</reference>
<evidence type="ECO:0000256" key="2">
    <source>
        <dbReference type="ARBA" id="ARBA00022679"/>
    </source>
</evidence>
<keyword evidence="10" id="KW-1185">Reference proteome</keyword>
<evidence type="ECO:0000313" key="11">
    <source>
        <dbReference type="Proteomes" id="UP000321224"/>
    </source>
</evidence>
<dbReference type="GO" id="GO:0009360">
    <property type="term" value="C:DNA polymerase III complex"/>
    <property type="evidence" value="ECO:0007669"/>
    <property type="project" value="TreeGrafter"/>
</dbReference>
<sequence length="444" mass="47808">MSASDLDDVLASVKGGKVAPVYLLVGEEFLVRKGADELVKLLVPDAAMGLNLAVLDAGSPREVAQELATLPLFPGRKVVLVRDPEFLAPKKGRGDALGKAREAWKAGKRKEGARRLLALAARAGWGVEQLDPSTPGAPSVEKWKDELNVELADVDIAFLKEAAAFCREERISAPEGDASALLDLIQKGVPAGHALVLAASDVDAKNPLVKLAHDKGHVVERKVAARHKDLDLTDIAKEFLAPFKKKLGPGALDELKERIGGNIRLLQSELEKLATYSEGPAIERADVAALVHHAREEEFFELSEALQKRDFGGALSYADDAMGQGTHALQLLGAVASIVRSLLESHEWLWRYAGGNPPRTAKDVEARVFPRLEAELKGSKRKMPNAWALTFSMKAAAGYERRELLGALVACAEADLALKSSANGRLVIERLLATVCVRQQGAGY</sequence>
<comment type="caution">
    <text evidence="8">The sequence shown here is derived from an EMBL/GenBank/DDBJ whole genome shotgun (WGS) entry which is preliminary data.</text>
</comment>
<accession>A0A511HC40</accession>
<dbReference type="GO" id="GO:0006261">
    <property type="term" value="P:DNA-templated DNA replication"/>
    <property type="evidence" value="ECO:0007669"/>
    <property type="project" value="TreeGrafter"/>
</dbReference>
<dbReference type="Gene3D" id="1.20.272.10">
    <property type="match status" value="1"/>
</dbReference>
<dbReference type="Gene3D" id="3.40.50.300">
    <property type="entry name" value="P-loop containing nucleotide triphosphate hydrolases"/>
    <property type="match status" value="1"/>
</dbReference>
<dbReference type="Proteomes" id="UP000321224">
    <property type="component" value="Unassembled WGS sequence"/>
</dbReference>
<evidence type="ECO:0000256" key="3">
    <source>
        <dbReference type="ARBA" id="ARBA00022695"/>
    </source>
</evidence>
<keyword evidence="2" id="KW-0808">Transferase</keyword>
<dbReference type="EMBL" id="FNAJ01000003">
    <property type="protein sequence ID" value="SDD87235.1"/>
    <property type="molecule type" value="Genomic_DNA"/>
</dbReference>
<evidence type="ECO:0000313" key="8">
    <source>
        <dbReference type="EMBL" id="GEL71120.1"/>
    </source>
</evidence>
<dbReference type="PANTHER" id="PTHR34388:SF1">
    <property type="entry name" value="DNA POLYMERASE III SUBUNIT DELTA"/>
    <property type="match status" value="1"/>
</dbReference>
<dbReference type="EC" id="2.7.7.7" evidence="1"/>
<dbReference type="InterPro" id="IPR027417">
    <property type="entry name" value="P-loop_NTPase"/>
</dbReference>
<dbReference type="AlphaFoldDB" id="A0A511HC40"/>
<gene>
    <name evidence="8" type="ORF">MVI01_29040</name>
    <name evidence="9" type="ORF">SAMN04488504_10327</name>
</gene>
<protein>
    <recommendedName>
        <fullName evidence="1">DNA-directed DNA polymerase</fullName>
        <ecNumber evidence="1">2.7.7.7</ecNumber>
    </recommendedName>
</protein>
<evidence type="ECO:0000313" key="10">
    <source>
        <dbReference type="Proteomes" id="UP000198717"/>
    </source>
</evidence>
<comment type="catalytic activity">
    <reaction evidence="7">
        <text>DNA(n) + a 2'-deoxyribonucleoside 5'-triphosphate = DNA(n+1) + diphosphate</text>
        <dbReference type="Rhea" id="RHEA:22508"/>
        <dbReference type="Rhea" id="RHEA-COMP:17339"/>
        <dbReference type="Rhea" id="RHEA-COMP:17340"/>
        <dbReference type="ChEBI" id="CHEBI:33019"/>
        <dbReference type="ChEBI" id="CHEBI:61560"/>
        <dbReference type="ChEBI" id="CHEBI:173112"/>
        <dbReference type="EC" id="2.7.7.7"/>
    </reaction>
</comment>
<dbReference type="RefSeq" id="WP_090488843.1">
    <property type="nucleotide sequence ID" value="NZ_BJVY01000014.1"/>
</dbReference>
<dbReference type="SUPFAM" id="SSF52540">
    <property type="entry name" value="P-loop containing nucleoside triphosphate hydrolases"/>
    <property type="match status" value="1"/>
</dbReference>
<keyword evidence="4" id="KW-0235">DNA replication</keyword>
<dbReference type="EMBL" id="BJVY01000014">
    <property type="protein sequence ID" value="GEL71120.1"/>
    <property type="molecule type" value="Genomic_DNA"/>
</dbReference>
<dbReference type="InterPro" id="IPR008921">
    <property type="entry name" value="DNA_pol3_clamp-load_cplx_C"/>
</dbReference>
<organism evidence="8 11">
    <name type="scientific">Myxococcus virescens</name>
    <dbReference type="NCBI Taxonomy" id="83456"/>
    <lineage>
        <taxon>Bacteria</taxon>
        <taxon>Pseudomonadati</taxon>
        <taxon>Myxococcota</taxon>
        <taxon>Myxococcia</taxon>
        <taxon>Myxococcales</taxon>
        <taxon>Cystobacterineae</taxon>
        <taxon>Myxococcaceae</taxon>
        <taxon>Myxococcus</taxon>
    </lineage>
</organism>
<comment type="similarity">
    <text evidence="6">Belongs to the DNA polymerase HolA subunit family.</text>
</comment>
<keyword evidence="5" id="KW-0239">DNA-directed DNA polymerase</keyword>
<name>A0A511HC40_9BACT</name>
<evidence type="ECO:0000256" key="6">
    <source>
        <dbReference type="ARBA" id="ARBA00034754"/>
    </source>
</evidence>
<reference evidence="8 11" key="2">
    <citation type="submission" date="2019-07" db="EMBL/GenBank/DDBJ databases">
        <title>Whole genome shotgun sequence of Myxococcus virescens NBRC 100334.</title>
        <authorList>
            <person name="Hosoyama A."/>
            <person name="Uohara A."/>
            <person name="Ohji S."/>
            <person name="Ichikawa N."/>
        </authorList>
    </citation>
    <scope>NUCLEOTIDE SEQUENCE [LARGE SCALE GENOMIC DNA]</scope>
    <source>
        <strain evidence="8 11">NBRC 100334</strain>
    </source>
</reference>
<keyword evidence="3" id="KW-0548">Nucleotidyltransferase</keyword>